<feature type="domain" description="HTH arsR-type" evidence="2">
    <location>
        <begin position="32"/>
        <end position="115"/>
    </location>
</feature>
<dbReference type="InterPro" id="IPR036390">
    <property type="entry name" value="WH_DNA-bd_sf"/>
</dbReference>
<reference evidence="3" key="1">
    <citation type="submission" date="2022-09" db="EMBL/GenBank/DDBJ databases">
        <title>Diverse halophilic archaea isolated from saline environments.</title>
        <authorList>
            <person name="Cui H.-L."/>
        </authorList>
    </citation>
    <scope>NUCLEOTIDE SEQUENCE</scope>
    <source>
        <strain evidence="3">ZS-35-S2</strain>
    </source>
</reference>
<evidence type="ECO:0000259" key="2">
    <source>
        <dbReference type="SMART" id="SM00418"/>
    </source>
</evidence>
<dbReference type="InterPro" id="IPR011991">
    <property type="entry name" value="ArsR-like_HTH"/>
</dbReference>
<organism evidence="3 4">
    <name type="scientific">Salinirubellus salinus</name>
    <dbReference type="NCBI Taxonomy" id="1364945"/>
    <lineage>
        <taxon>Archaea</taxon>
        <taxon>Methanobacteriati</taxon>
        <taxon>Methanobacteriota</taxon>
        <taxon>Stenosarchaea group</taxon>
        <taxon>Halobacteria</taxon>
        <taxon>Halobacteriales</taxon>
        <taxon>Natronomonadaceae</taxon>
        <taxon>Salinirubellus</taxon>
    </lineage>
</organism>
<evidence type="ECO:0000256" key="1">
    <source>
        <dbReference type="SAM" id="MobiDB-lite"/>
    </source>
</evidence>
<dbReference type="AlphaFoldDB" id="A0A9E7U517"/>
<sequence>MATGTPLPHRPPVESVDGGTRVVELGTDEIDTLCAVLASETARALLTAIEMEPRTASDVADHVDTSLQNALYHLRRLREAGLVSVVDTWYSSRGSEMKVYDTTHSRLVFAMQASEQTEGSEEGEEERHRLVTAAD</sequence>
<protein>
    <submittedName>
        <fullName evidence="3">Winged helix-turn-helix domain-containing protein</fullName>
    </submittedName>
</protein>
<evidence type="ECO:0000313" key="3">
    <source>
        <dbReference type="EMBL" id="UWM54960.1"/>
    </source>
</evidence>
<dbReference type="KEGG" id="ssai:N0B31_01470"/>
<name>A0A9E7U517_9EURY</name>
<dbReference type="RefSeq" id="WP_260594012.1">
    <property type="nucleotide sequence ID" value="NZ_CP104003.1"/>
</dbReference>
<dbReference type="EMBL" id="CP104003">
    <property type="protein sequence ID" value="UWM54960.1"/>
    <property type="molecule type" value="Genomic_DNA"/>
</dbReference>
<gene>
    <name evidence="3" type="ORF">N0B31_01470</name>
</gene>
<feature type="region of interest" description="Disordered" evidence="1">
    <location>
        <begin position="114"/>
        <end position="135"/>
    </location>
</feature>
<dbReference type="SUPFAM" id="SSF46785">
    <property type="entry name" value="Winged helix' DNA-binding domain"/>
    <property type="match status" value="1"/>
</dbReference>
<dbReference type="SMART" id="SM00418">
    <property type="entry name" value="HTH_ARSR"/>
    <property type="match status" value="1"/>
</dbReference>
<keyword evidence="4" id="KW-1185">Reference proteome</keyword>
<accession>A0A9E7U517</accession>
<dbReference type="Gene3D" id="1.10.10.10">
    <property type="entry name" value="Winged helix-like DNA-binding domain superfamily/Winged helix DNA-binding domain"/>
    <property type="match status" value="1"/>
</dbReference>
<dbReference type="Pfam" id="PF12840">
    <property type="entry name" value="HTH_20"/>
    <property type="match status" value="1"/>
</dbReference>
<dbReference type="InterPro" id="IPR036388">
    <property type="entry name" value="WH-like_DNA-bd_sf"/>
</dbReference>
<dbReference type="Proteomes" id="UP001057580">
    <property type="component" value="Chromosome"/>
</dbReference>
<evidence type="ECO:0000313" key="4">
    <source>
        <dbReference type="Proteomes" id="UP001057580"/>
    </source>
</evidence>
<proteinExistence type="predicted"/>
<dbReference type="GeneID" id="74941050"/>
<dbReference type="CDD" id="cd00090">
    <property type="entry name" value="HTH_ARSR"/>
    <property type="match status" value="1"/>
</dbReference>
<dbReference type="InterPro" id="IPR001845">
    <property type="entry name" value="HTH_ArsR_DNA-bd_dom"/>
</dbReference>
<dbReference type="GO" id="GO:0003700">
    <property type="term" value="F:DNA-binding transcription factor activity"/>
    <property type="evidence" value="ECO:0007669"/>
    <property type="project" value="InterPro"/>
</dbReference>